<keyword evidence="2 6" id="KW-0067">ATP-binding</keyword>
<dbReference type="InterPro" id="IPR003959">
    <property type="entry name" value="ATPase_AAA_core"/>
</dbReference>
<dbReference type="InterPro" id="IPR050130">
    <property type="entry name" value="ClpA_ClpB"/>
</dbReference>
<name>A0A546X3A4_RHIRH</name>
<dbReference type="GO" id="GO:0016887">
    <property type="term" value="F:ATP hydrolysis activity"/>
    <property type="evidence" value="ECO:0007669"/>
    <property type="project" value="InterPro"/>
</dbReference>
<dbReference type="InterPro" id="IPR001270">
    <property type="entry name" value="ClpA/B"/>
</dbReference>
<dbReference type="RefSeq" id="WP_142843428.1">
    <property type="nucleotide sequence ID" value="NZ_SGNY01000013.1"/>
</dbReference>
<sequence>MPFLNDMLADTARRQKNADALCAETRSVENVIATHRLASGTGLNSRFQFDVDIIASHLHRDIIGQADAIEAVVDMLRIVRADIADPRRPLYTSLLMGPTGVGKTELVRVLARAMHGDADALCRIDMNTLSQEHYAAAISGAPPGYVGSKEGRTILDQDKIEGTSGMPGIVLFDELEKASPTVVLSLLNVFDNGILTTASGERTYSFRNAIIFMTSNLGAEELRRKAEAEEGPLWRKFLQPGSLRAPASAIAQKALLGRFPPEFVNRIDHIDVFNWIDHACIDAIVELELEKLNRRLTRHETHIEISPSLRKYLAKEGFDRQFGARSLRRAVRRFVEIPFARHLLSEPPPAVGQGRCYICELRQGSVSFRQVAGEGDNNFR</sequence>
<evidence type="ECO:0000259" key="5">
    <source>
        <dbReference type="SMART" id="SM01086"/>
    </source>
</evidence>
<keyword evidence="6" id="KW-0378">Hydrolase</keyword>
<keyword evidence="6" id="KW-0645">Protease</keyword>
<evidence type="ECO:0000313" key="6">
    <source>
        <dbReference type="EMBL" id="TRA95249.1"/>
    </source>
</evidence>
<comment type="caution">
    <text evidence="6">The sequence shown here is derived from an EMBL/GenBank/DDBJ whole genome shotgun (WGS) entry which is preliminary data.</text>
</comment>
<dbReference type="EMBL" id="SGNY01000013">
    <property type="protein sequence ID" value="TRA95249.1"/>
    <property type="molecule type" value="Genomic_DNA"/>
</dbReference>
<evidence type="ECO:0000256" key="1">
    <source>
        <dbReference type="ARBA" id="ARBA00022741"/>
    </source>
</evidence>
<proteinExistence type="predicted"/>
<feature type="domain" description="AAA+ ATPase" evidence="4">
    <location>
        <begin position="89"/>
        <end position="233"/>
    </location>
</feature>
<evidence type="ECO:0000256" key="3">
    <source>
        <dbReference type="ARBA" id="ARBA00023186"/>
    </source>
</evidence>
<dbReference type="PANTHER" id="PTHR11638:SF18">
    <property type="entry name" value="HEAT SHOCK PROTEIN 104"/>
    <property type="match status" value="1"/>
</dbReference>
<dbReference type="PANTHER" id="PTHR11638">
    <property type="entry name" value="ATP-DEPENDENT CLP PROTEASE"/>
    <property type="match status" value="1"/>
</dbReference>
<evidence type="ECO:0000313" key="7">
    <source>
        <dbReference type="Proteomes" id="UP000315434"/>
    </source>
</evidence>
<feature type="domain" description="Clp ATPase C-terminal" evidence="5">
    <location>
        <begin position="276"/>
        <end position="368"/>
    </location>
</feature>
<dbReference type="AlphaFoldDB" id="A0A546X3A4"/>
<dbReference type="InterPro" id="IPR019489">
    <property type="entry name" value="Clp_ATPase_C"/>
</dbReference>
<dbReference type="GO" id="GO:0005737">
    <property type="term" value="C:cytoplasm"/>
    <property type="evidence" value="ECO:0007669"/>
    <property type="project" value="TreeGrafter"/>
</dbReference>
<dbReference type="PRINTS" id="PR00300">
    <property type="entry name" value="CLPPROTEASEA"/>
</dbReference>
<dbReference type="Proteomes" id="UP000315434">
    <property type="component" value="Unassembled WGS sequence"/>
</dbReference>
<organism evidence="6 7">
    <name type="scientific">Rhizobium rhizogenes</name>
    <name type="common">Agrobacterium rhizogenes</name>
    <dbReference type="NCBI Taxonomy" id="359"/>
    <lineage>
        <taxon>Bacteria</taxon>
        <taxon>Pseudomonadati</taxon>
        <taxon>Pseudomonadota</taxon>
        <taxon>Alphaproteobacteria</taxon>
        <taxon>Hyphomicrobiales</taxon>
        <taxon>Rhizobiaceae</taxon>
        <taxon>Rhizobium/Agrobacterium group</taxon>
        <taxon>Rhizobium</taxon>
    </lineage>
</organism>
<dbReference type="InterPro" id="IPR003593">
    <property type="entry name" value="AAA+_ATPase"/>
</dbReference>
<dbReference type="CDD" id="cd19499">
    <property type="entry name" value="RecA-like_ClpB_Hsp104-like"/>
    <property type="match status" value="1"/>
</dbReference>
<dbReference type="InterPro" id="IPR027417">
    <property type="entry name" value="P-loop_NTPase"/>
</dbReference>
<accession>A0A546X3A4</accession>
<reference evidence="6 7" key="1">
    <citation type="journal article" date="2019" name="Appl. Microbiol. Biotechnol.">
        <title>Differential efficiency of wild type rhizogenic strains for rol gene transformation of plants.</title>
        <authorList>
            <person name="Desmet S."/>
            <person name="De Keyser E."/>
            <person name="Van Vaerenbergh J."/>
            <person name="Baeyen S."/>
            <person name="Van Huylenbroeck J."/>
            <person name="Geelen D."/>
            <person name="Dhooghe E."/>
        </authorList>
    </citation>
    <scope>NUCLEOTIDE SEQUENCE [LARGE SCALE GENOMIC DNA]</scope>
    <source>
        <strain evidence="6 7">GBBC3284</strain>
    </source>
</reference>
<evidence type="ECO:0000259" key="4">
    <source>
        <dbReference type="SMART" id="SM00382"/>
    </source>
</evidence>
<dbReference type="Gene3D" id="1.10.8.60">
    <property type="match status" value="1"/>
</dbReference>
<dbReference type="GO" id="GO:0034605">
    <property type="term" value="P:cellular response to heat"/>
    <property type="evidence" value="ECO:0007669"/>
    <property type="project" value="TreeGrafter"/>
</dbReference>
<protein>
    <submittedName>
        <fullName evidence="6">ATP-dependent Clp protease ATP-binding subunit</fullName>
    </submittedName>
</protein>
<dbReference type="Pfam" id="PF10431">
    <property type="entry name" value="ClpB_D2-small"/>
    <property type="match status" value="1"/>
</dbReference>
<dbReference type="GO" id="GO:0005524">
    <property type="term" value="F:ATP binding"/>
    <property type="evidence" value="ECO:0007669"/>
    <property type="project" value="UniProtKB-KW"/>
</dbReference>
<dbReference type="GO" id="GO:0006508">
    <property type="term" value="P:proteolysis"/>
    <property type="evidence" value="ECO:0007669"/>
    <property type="project" value="UniProtKB-KW"/>
</dbReference>
<gene>
    <name evidence="6" type="ORF">EXN68_25605</name>
</gene>
<keyword evidence="3" id="KW-0143">Chaperone</keyword>
<dbReference type="GO" id="GO:0008233">
    <property type="term" value="F:peptidase activity"/>
    <property type="evidence" value="ECO:0007669"/>
    <property type="project" value="UniProtKB-KW"/>
</dbReference>
<dbReference type="Gene3D" id="3.40.50.300">
    <property type="entry name" value="P-loop containing nucleotide triphosphate hydrolases"/>
    <property type="match status" value="1"/>
</dbReference>
<evidence type="ECO:0000256" key="2">
    <source>
        <dbReference type="ARBA" id="ARBA00022840"/>
    </source>
</evidence>
<keyword evidence="1" id="KW-0547">Nucleotide-binding</keyword>
<dbReference type="SUPFAM" id="SSF52540">
    <property type="entry name" value="P-loop containing nucleoside triphosphate hydrolases"/>
    <property type="match status" value="1"/>
</dbReference>
<dbReference type="SMART" id="SM00382">
    <property type="entry name" value="AAA"/>
    <property type="match status" value="1"/>
</dbReference>
<dbReference type="Pfam" id="PF07724">
    <property type="entry name" value="AAA_2"/>
    <property type="match status" value="1"/>
</dbReference>
<dbReference type="SMART" id="SM01086">
    <property type="entry name" value="ClpB_D2-small"/>
    <property type="match status" value="1"/>
</dbReference>
<dbReference type="OrthoDB" id="9803641at2"/>